<proteinExistence type="predicted"/>
<evidence type="ECO:0000313" key="1">
    <source>
        <dbReference type="EnsemblMetazoa" id="OVOC12504.1"/>
    </source>
</evidence>
<dbReference type="EMBL" id="CMVM020000500">
    <property type="status" value="NOT_ANNOTATED_CDS"/>
    <property type="molecule type" value="Genomic_DNA"/>
</dbReference>
<dbReference type="Proteomes" id="UP000024404">
    <property type="component" value="Unassembled WGS sequence"/>
</dbReference>
<sequence>MIAHTWKFAEIKEILFLLLLISLCFIAINGAPVTKKMKFTPKDGMLGNNHARSAVIIPKMHDASVKFIFNDDLKSNGLFVMFSGSNVETSTFLVESTDEEKLREKFSKWKSELDFLKSHHIIPFHFTKESMEPTNSENIFREIFGIQPVTLRLSASELAETGLIYCNSMMMARKNPGSVYAIVGYKKF</sequence>
<accession>A0A8R1TM57</accession>
<reference evidence="2" key="1">
    <citation type="submission" date="2013-10" db="EMBL/GenBank/DDBJ databases">
        <title>Genome sequencing of Onchocerca volvulus.</title>
        <authorList>
            <person name="Cotton J."/>
            <person name="Tsai J."/>
            <person name="Stanley E."/>
            <person name="Tracey A."/>
            <person name="Holroyd N."/>
            <person name="Lustigman S."/>
            <person name="Berriman M."/>
        </authorList>
    </citation>
    <scope>NUCLEOTIDE SEQUENCE</scope>
</reference>
<name>A0A8R1TM57_ONCVO</name>
<dbReference type="AlphaFoldDB" id="A0A8R1TM57"/>
<reference evidence="1" key="2">
    <citation type="submission" date="2022-06" db="UniProtKB">
        <authorList>
            <consortium name="EnsemblMetazoa"/>
        </authorList>
    </citation>
    <scope>IDENTIFICATION</scope>
</reference>
<protein>
    <submittedName>
        <fullName evidence="1">Uncharacterized protein</fullName>
    </submittedName>
</protein>
<organism evidence="1 2">
    <name type="scientific">Onchocerca volvulus</name>
    <dbReference type="NCBI Taxonomy" id="6282"/>
    <lineage>
        <taxon>Eukaryota</taxon>
        <taxon>Metazoa</taxon>
        <taxon>Ecdysozoa</taxon>
        <taxon>Nematoda</taxon>
        <taxon>Chromadorea</taxon>
        <taxon>Rhabditida</taxon>
        <taxon>Spirurina</taxon>
        <taxon>Spiruromorpha</taxon>
        <taxon>Filarioidea</taxon>
        <taxon>Onchocercidae</taxon>
        <taxon>Onchocerca</taxon>
    </lineage>
</organism>
<keyword evidence="2" id="KW-1185">Reference proteome</keyword>
<dbReference type="EnsemblMetazoa" id="OVOC12504.1">
    <property type="protein sequence ID" value="OVOC12504.1"/>
    <property type="gene ID" value="WBGene00249313"/>
</dbReference>
<evidence type="ECO:0000313" key="2">
    <source>
        <dbReference type="Proteomes" id="UP000024404"/>
    </source>
</evidence>